<evidence type="ECO:0000313" key="13">
    <source>
        <dbReference type="Proteomes" id="UP000000753"/>
    </source>
</evidence>
<dbReference type="PANTHER" id="PTHR33446:SF14">
    <property type="entry name" value="PROTEIN TONB"/>
    <property type="match status" value="1"/>
</dbReference>
<evidence type="ECO:0000259" key="11">
    <source>
        <dbReference type="PROSITE" id="PS52015"/>
    </source>
</evidence>
<feature type="signal peptide" evidence="10">
    <location>
        <begin position="1"/>
        <end position="25"/>
    </location>
</feature>
<dbReference type="HOGENOM" id="CLU_747805_0_0_6"/>
<sequence length="370" mass="41208">MKLFHKAILTVALSTSMLMVSPLSASEFSDAYKAYKAAVVAKNSADIEQYALQAYQLGTQKFAADSLDVAMLALNAGDASIKNMPANTYTEENKAKANAQQKQAFALYKVALVNYTKEYGADAVELIDPLMGLADSSSKKDAREYLNDAIDIAEDSENAMLLADTQKAYFEMLSNSRFYTRTVRNYMLDAYKTYQQLLPENSMTRVLAAYTVGSIEYAEKHYDKSETALLYVIEQFEALDFDHPYELAAHAKLVELYEKQGESDKSTQHCIAIGSMQPWSPEQEQTPLYRVAPDYPVSYVKRRKEGSTQISFTVNEMGFVVDPVIIGSKGGSAFSKTSLEALKKWRYAPKFVDGKAVAAKSSVQLDYTIQ</sequence>
<evidence type="ECO:0000256" key="1">
    <source>
        <dbReference type="ARBA" id="ARBA00004383"/>
    </source>
</evidence>
<keyword evidence="4" id="KW-1003">Cell membrane</keyword>
<evidence type="ECO:0000313" key="12">
    <source>
        <dbReference type="EMBL" id="ACJ30327.1"/>
    </source>
</evidence>
<dbReference type="InterPro" id="IPR051045">
    <property type="entry name" value="TonB-dependent_transducer"/>
</dbReference>
<dbReference type="KEGG" id="swp:swp_3638"/>
<dbReference type="InterPro" id="IPR011990">
    <property type="entry name" value="TPR-like_helical_dom_sf"/>
</dbReference>
<feature type="domain" description="TonB C-terminal" evidence="11">
    <location>
        <begin position="280"/>
        <end position="370"/>
    </location>
</feature>
<organism evidence="12 13">
    <name type="scientific">Shewanella piezotolerans (strain WP3 / JCM 13877)</name>
    <dbReference type="NCBI Taxonomy" id="225849"/>
    <lineage>
        <taxon>Bacteria</taxon>
        <taxon>Pseudomonadati</taxon>
        <taxon>Pseudomonadota</taxon>
        <taxon>Gammaproteobacteria</taxon>
        <taxon>Alteromonadales</taxon>
        <taxon>Shewanellaceae</taxon>
        <taxon>Shewanella</taxon>
    </lineage>
</organism>
<evidence type="ECO:0000256" key="2">
    <source>
        <dbReference type="ARBA" id="ARBA00006555"/>
    </source>
</evidence>
<evidence type="ECO:0000256" key="6">
    <source>
        <dbReference type="ARBA" id="ARBA00022692"/>
    </source>
</evidence>
<keyword evidence="9" id="KW-0472">Membrane</keyword>
<proteinExistence type="inferred from homology"/>
<dbReference type="InterPro" id="IPR037682">
    <property type="entry name" value="TonB_C"/>
</dbReference>
<protein>
    <submittedName>
        <fullName evidence="12">TonB</fullName>
    </submittedName>
</protein>
<dbReference type="Proteomes" id="UP000000753">
    <property type="component" value="Chromosome"/>
</dbReference>
<reference evidence="12 13" key="1">
    <citation type="journal article" date="2008" name="PLoS ONE">
        <title>Environmental adaptation: genomic analysis of the piezotolerant and psychrotolerant deep-sea iron reducing bacterium Shewanella piezotolerans WP3.</title>
        <authorList>
            <person name="Wang F."/>
            <person name="Wang J."/>
            <person name="Jian H."/>
            <person name="Zhang B."/>
            <person name="Li S."/>
            <person name="Wang F."/>
            <person name="Zeng X."/>
            <person name="Gao L."/>
            <person name="Bartlett D.H."/>
            <person name="Yu J."/>
            <person name="Hu S."/>
            <person name="Xiao X."/>
        </authorList>
    </citation>
    <scope>NUCLEOTIDE SEQUENCE [LARGE SCALE GENOMIC DNA]</scope>
    <source>
        <strain evidence="13">WP3 / JCM 13877</strain>
    </source>
</reference>
<evidence type="ECO:0000256" key="3">
    <source>
        <dbReference type="ARBA" id="ARBA00022448"/>
    </source>
</evidence>
<dbReference type="RefSeq" id="WP_020913673.1">
    <property type="nucleotide sequence ID" value="NC_011566.1"/>
</dbReference>
<dbReference type="Gene3D" id="1.25.40.10">
    <property type="entry name" value="Tetratricopeptide repeat domain"/>
    <property type="match status" value="1"/>
</dbReference>
<keyword evidence="8" id="KW-1133">Transmembrane helix</keyword>
<keyword evidence="13" id="KW-1185">Reference proteome</keyword>
<comment type="similarity">
    <text evidence="2">Belongs to the TonB family.</text>
</comment>
<evidence type="ECO:0000256" key="5">
    <source>
        <dbReference type="ARBA" id="ARBA00022519"/>
    </source>
</evidence>
<evidence type="ECO:0000256" key="4">
    <source>
        <dbReference type="ARBA" id="ARBA00022475"/>
    </source>
</evidence>
<keyword evidence="5" id="KW-0997">Cell inner membrane</keyword>
<keyword evidence="3" id="KW-0813">Transport</keyword>
<dbReference type="GO" id="GO:0015031">
    <property type="term" value="P:protein transport"/>
    <property type="evidence" value="ECO:0007669"/>
    <property type="project" value="UniProtKB-KW"/>
</dbReference>
<gene>
    <name evidence="12" type="ordered locus">swp_3638</name>
</gene>
<dbReference type="GO" id="GO:0005886">
    <property type="term" value="C:plasma membrane"/>
    <property type="evidence" value="ECO:0007669"/>
    <property type="project" value="UniProtKB-SubCell"/>
</dbReference>
<keyword evidence="10" id="KW-0732">Signal</keyword>
<dbReference type="PANTHER" id="PTHR33446">
    <property type="entry name" value="PROTEIN TONB-RELATED"/>
    <property type="match status" value="1"/>
</dbReference>
<comment type="subcellular location">
    <subcellularLocation>
        <location evidence="1">Cell inner membrane</location>
        <topology evidence="1">Single-pass membrane protein</topology>
        <orientation evidence="1">Periplasmic side</orientation>
    </subcellularLocation>
</comment>
<name>B8CS37_SHEPW</name>
<dbReference type="STRING" id="225849.swp_3638"/>
<dbReference type="Gene3D" id="3.30.2420.10">
    <property type="entry name" value="TonB"/>
    <property type="match status" value="1"/>
</dbReference>
<dbReference type="Pfam" id="PF03544">
    <property type="entry name" value="TonB_C"/>
    <property type="match status" value="1"/>
</dbReference>
<dbReference type="eggNOG" id="COG0810">
    <property type="taxonomic scope" value="Bacteria"/>
</dbReference>
<evidence type="ECO:0000256" key="8">
    <source>
        <dbReference type="ARBA" id="ARBA00022989"/>
    </source>
</evidence>
<evidence type="ECO:0000256" key="7">
    <source>
        <dbReference type="ARBA" id="ARBA00022927"/>
    </source>
</evidence>
<dbReference type="GO" id="GO:0055085">
    <property type="term" value="P:transmembrane transport"/>
    <property type="evidence" value="ECO:0007669"/>
    <property type="project" value="InterPro"/>
</dbReference>
<dbReference type="SUPFAM" id="SSF74653">
    <property type="entry name" value="TolA/TonB C-terminal domain"/>
    <property type="match status" value="1"/>
</dbReference>
<dbReference type="AlphaFoldDB" id="B8CS37"/>
<feature type="chain" id="PRO_5002870215" evidence="10">
    <location>
        <begin position="26"/>
        <end position="370"/>
    </location>
</feature>
<keyword evidence="7" id="KW-0653">Protein transport</keyword>
<evidence type="ECO:0000256" key="9">
    <source>
        <dbReference type="ARBA" id="ARBA00023136"/>
    </source>
</evidence>
<dbReference type="PROSITE" id="PS52015">
    <property type="entry name" value="TONB_CTD"/>
    <property type="match status" value="1"/>
</dbReference>
<accession>B8CS37</accession>
<dbReference type="EMBL" id="CP000472">
    <property type="protein sequence ID" value="ACJ30327.1"/>
    <property type="molecule type" value="Genomic_DNA"/>
</dbReference>
<evidence type="ECO:0000256" key="10">
    <source>
        <dbReference type="SAM" id="SignalP"/>
    </source>
</evidence>
<dbReference type="InterPro" id="IPR006260">
    <property type="entry name" value="TonB/TolA_C"/>
</dbReference>
<keyword evidence="6" id="KW-0812">Transmembrane</keyword>
<dbReference type="NCBIfam" id="TIGR01352">
    <property type="entry name" value="tonB_Cterm"/>
    <property type="match status" value="1"/>
</dbReference>